<name>A0A7X1KN08_9SPHN</name>
<dbReference type="GO" id="GO:0005829">
    <property type="term" value="C:cytosol"/>
    <property type="evidence" value="ECO:0007669"/>
    <property type="project" value="TreeGrafter"/>
</dbReference>
<dbReference type="GO" id="GO:0003700">
    <property type="term" value="F:DNA-binding transcription factor activity"/>
    <property type="evidence" value="ECO:0007669"/>
    <property type="project" value="TreeGrafter"/>
</dbReference>
<dbReference type="Gene3D" id="1.10.260.40">
    <property type="entry name" value="lambda repressor-like DNA-binding domains"/>
    <property type="match status" value="1"/>
</dbReference>
<protein>
    <submittedName>
        <fullName evidence="5">Helix-turn-helix transcriptional regulator</fullName>
    </submittedName>
</protein>
<accession>A0A7X1KN08</accession>
<dbReference type="InterPro" id="IPR001387">
    <property type="entry name" value="Cro/C1-type_HTH"/>
</dbReference>
<evidence type="ECO:0000256" key="1">
    <source>
        <dbReference type="ARBA" id="ARBA00023015"/>
    </source>
</evidence>
<keyword evidence="6" id="KW-1185">Reference proteome</keyword>
<dbReference type="PROSITE" id="PS50943">
    <property type="entry name" value="HTH_CROC1"/>
    <property type="match status" value="1"/>
</dbReference>
<dbReference type="SMART" id="SM00530">
    <property type="entry name" value="HTH_XRE"/>
    <property type="match status" value="1"/>
</dbReference>
<dbReference type="SUPFAM" id="SSF47413">
    <property type="entry name" value="lambda repressor-like DNA-binding domains"/>
    <property type="match status" value="1"/>
</dbReference>
<organism evidence="5 6">
    <name type="scientific">Novosphingobium flavum</name>
    <dbReference type="NCBI Taxonomy" id="1778672"/>
    <lineage>
        <taxon>Bacteria</taxon>
        <taxon>Pseudomonadati</taxon>
        <taxon>Pseudomonadota</taxon>
        <taxon>Alphaproteobacteria</taxon>
        <taxon>Sphingomonadales</taxon>
        <taxon>Sphingomonadaceae</taxon>
        <taxon>Novosphingobium</taxon>
    </lineage>
</organism>
<reference evidence="5 6" key="1">
    <citation type="submission" date="2020-08" db="EMBL/GenBank/DDBJ databases">
        <title>The genome sequence of type strain Novosphingobium flavum NBRC 111647.</title>
        <authorList>
            <person name="Liu Y."/>
        </authorList>
    </citation>
    <scope>NUCLEOTIDE SEQUENCE [LARGE SCALE GENOMIC DNA]</scope>
    <source>
        <strain evidence="5 6">NBRC 111647</strain>
    </source>
</reference>
<gene>
    <name evidence="5" type="ORF">H7F51_16875</name>
</gene>
<proteinExistence type="predicted"/>
<comment type="caution">
    <text evidence="5">The sequence shown here is derived from an EMBL/GenBank/DDBJ whole genome shotgun (WGS) entry which is preliminary data.</text>
</comment>
<evidence type="ECO:0000259" key="4">
    <source>
        <dbReference type="PROSITE" id="PS50943"/>
    </source>
</evidence>
<keyword evidence="3" id="KW-0804">Transcription</keyword>
<evidence type="ECO:0000256" key="2">
    <source>
        <dbReference type="ARBA" id="ARBA00023125"/>
    </source>
</evidence>
<sequence>MDIRIRLGRNVRALREAKGWSQEDYADRAGIHRTYVSDIERGRRNPTITVVEKLAEPLGVTAGALLDGD</sequence>
<dbReference type="Pfam" id="PF01381">
    <property type="entry name" value="HTH_3"/>
    <property type="match status" value="1"/>
</dbReference>
<dbReference type="Proteomes" id="UP000566813">
    <property type="component" value="Unassembled WGS sequence"/>
</dbReference>
<keyword evidence="1" id="KW-0805">Transcription regulation</keyword>
<dbReference type="RefSeq" id="WP_185665497.1">
    <property type="nucleotide sequence ID" value="NZ_JACLAW010000016.1"/>
</dbReference>
<dbReference type="GO" id="GO:0003677">
    <property type="term" value="F:DNA binding"/>
    <property type="evidence" value="ECO:0007669"/>
    <property type="project" value="UniProtKB-KW"/>
</dbReference>
<evidence type="ECO:0000313" key="5">
    <source>
        <dbReference type="EMBL" id="MBC2667196.1"/>
    </source>
</evidence>
<evidence type="ECO:0000256" key="3">
    <source>
        <dbReference type="ARBA" id="ARBA00023163"/>
    </source>
</evidence>
<feature type="domain" description="HTH cro/C1-type" evidence="4">
    <location>
        <begin position="11"/>
        <end position="65"/>
    </location>
</feature>
<dbReference type="AlphaFoldDB" id="A0A7X1KN08"/>
<keyword evidence="2" id="KW-0238">DNA-binding</keyword>
<dbReference type="CDD" id="cd00093">
    <property type="entry name" value="HTH_XRE"/>
    <property type="match status" value="1"/>
</dbReference>
<dbReference type="InterPro" id="IPR010982">
    <property type="entry name" value="Lambda_DNA-bd_dom_sf"/>
</dbReference>
<dbReference type="PANTHER" id="PTHR46797">
    <property type="entry name" value="HTH-TYPE TRANSCRIPTIONAL REGULATOR"/>
    <property type="match status" value="1"/>
</dbReference>
<dbReference type="EMBL" id="JACLAW010000016">
    <property type="protein sequence ID" value="MBC2667196.1"/>
    <property type="molecule type" value="Genomic_DNA"/>
</dbReference>
<dbReference type="PANTHER" id="PTHR46797:SF23">
    <property type="entry name" value="HTH-TYPE TRANSCRIPTIONAL REGULATOR SUTR"/>
    <property type="match status" value="1"/>
</dbReference>
<dbReference type="InterPro" id="IPR050807">
    <property type="entry name" value="TransReg_Diox_bact_type"/>
</dbReference>
<evidence type="ECO:0000313" key="6">
    <source>
        <dbReference type="Proteomes" id="UP000566813"/>
    </source>
</evidence>